<dbReference type="SUPFAM" id="SSF69754">
    <property type="entry name" value="Ribosome binding protein Y (YfiA homologue)"/>
    <property type="match status" value="1"/>
</dbReference>
<evidence type="ECO:0000259" key="3">
    <source>
        <dbReference type="Pfam" id="PF16321"/>
    </source>
</evidence>
<gene>
    <name evidence="4" type="primary">raiA</name>
    <name evidence="2" type="synonym">hpf</name>
    <name evidence="4" type="ORF">H6A12_01210</name>
</gene>
<proteinExistence type="inferred from homology"/>
<feature type="domain" description="Sigma 54 modulation/S30EA ribosomal protein C-terminal" evidence="3">
    <location>
        <begin position="115"/>
        <end position="169"/>
    </location>
</feature>
<sequence>MTIKIVGRKTTVKDSFRDRVEKKLAKFDKFFNDDAEAVVTVTNERDRETVEVTIRARGMYFRAEQTTGDRLDSLEAVADALSRQIVKNKSKLEKKWKTDTLPLFAEEAEEAEYEETYDIVRTKRFPIKPMSVEEAILQMNLLGHTFFMFRNAHTNEINLVYKRKKGDYAVIEPDDD</sequence>
<dbReference type="PANTHER" id="PTHR33231">
    <property type="entry name" value="30S RIBOSOMAL PROTEIN"/>
    <property type="match status" value="1"/>
</dbReference>
<dbReference type="HAMAP" id="MF_00839">
    <property type="entry name" value="HPF"/>
    <property type="match status" value="1"/>
</dbReference>
<dbReference type="InterPro" id="IPR034694">
    <property type="entry name" value="HPF_long/plastid"/>
</dbReference>
<dbReference type="Pfam" id="PF16321">
    <property type="entry name" value="Ribosom_S30AE_C"/>
    <property type="match status" value="1"/>
</dbReference>
<dbReference type="GO" id="GO:0043024">
    <property type="term" value="F:ribosomal small subunit binding"/>
    <property type="evidence" value="ECO:0007669"/>
    <property type="project" value="TreeGrafter"/>
</dbReference>
<dbReference type="Gene3D" id="3.30.160.100">
    <property type="entry name" value="Ribosome hibernation promotion factor-like"/>
    <property type="match status" value="1"/>
</dbReference>
<dbReference type="NCBIfam" id="TIGR00741">
    <property type="entry name" value="yfiA"/>
    <property type="match status" value="1"/>
</dbReference>
<dbReference type="RefSeq" id="WP_204443943.1">
    <property type="nucleotide sequence ID" value="NZ_JACJKY010000001.1"/>
</dbReference>
<dbReference type="Gene3D" id="3.30.505.50">
    <property type="entry name" value="Sigma 54 modulation/S30EA ribosomal protein, C-terminal domain"/>
    <property type="match status" value="1"/>
</dbReference>
<dbReference type="PANTHER" id="PTHR33231:SF1">
    <property type="entry name" value="30S RIBOSOMAL PROTEIN"/>
    <property type="match status" value="1"/>
</dbReference>
<organism evidence="4 5">
    <name type="scientific">Merdimmobilis hominis</name>
    <dbReference type="NCBI Taxonomy" id="2897707"/>
    <lineage>
        <taxon>Bacteria</taxon>
        <taxon>Bacillati</taxon>
        <taxon>Bacillota</taxon>
        <taxon>Clostridia</taxon>
        <taxon>Eubacteriales</taxon>
        <taxon>Oscillospiraceae</taxon>
        <taxon>Merdimmobilis</taxon>
    </lineage>
</organism>
<name>A0A938X402_9FIRM</name>
<keyword evidence="5" id="KW-1185">Reference proteome</keyword>
<reference evidence="4" key="1">
    <citation type="submission" date="2020-08" db="EMBL/GenBank/DDBJ databases">
        <authorList>
            <person name="Cejkova D."/>
            <person name="Kubasova T."/>
            <person name="Jahodarova E."/>
            <person name="Rychlik I."/>
        </authorList>
    </citation>
    <scope>NUCLEOTIDE SEQUENCE</scope>
    <source>
        <strain evidence="4">An559</strain>
    </source>
</reference>
<dbReference type="InterPro" id="IPR003489">
    <property type="entry name" value="RHF/RaiA"/>
</dbReference>
<comment type="similarity">
    <text evidence="2">Belongs to the HPF/YfiA ribosome-associated protein family. Long HPF subfamily.</text>
</comment>
<evidence type="ECO:0000256" key="2">
    <source>
        <dbReference type="HAMAP-Rule" id="MF_00839"/>
    </source>
</evidence>
<dbReference type="CDD" id="cd00552">
    <property type="entry name" value="RaiA"/>
    <property type="match status" value="1"/>
</dbReference>
<protein>
    <recommendedName>
        <fullName evidence="2">Ribosome hibernation promoting factor</fullName>
        <shortName evidence="2">HPF</shortName>
    </recommendedName>
</protein>
<keyword evidence="1 2" id="KW-0810">Translation regulation</keyword>
<dbReference type="AlphaFoldDB" id="A0A938X402"/>
<accession>A0A938X402</accession>
<reference evidence="4" key="2">
    <citation type="journal article" date="2021" name="Sci. Rep.">
        <title>The distribution of antibiotic resistance genes in chicken gut microbiota commensals.</title>
        <authorList>
            <person name="Juricova H."/>
            <person name="Matiasovicova J."/>
            <person name="Kubasova T."/>
            <person name="Cejkova D."/>
            <person name="Rychlik I."/>
        </authorList>
    </citation>
    <scope>NUCLEOTIDE SEQUENCE</scope>
    <source>
        <strain evidence="4">An559</strain>
    </source>
</reference>
<evidence type="ECO:0000256" key="1">
    <source>
        <dbReference type="ARBA" id="ARBA00022845"/>
    </source>
</evidence>
<comment type="subcellular location">
    <subcellularLocation>
        <location evidence="2">Cytoplasm</location>
    </subcellularLocation>
</comment>
<dbReference type="InterPro" id="IPR050574">
    <property type="entry name" value="HPF/YfiA_ribosome-assoc"/>
</dbReference>
<comment type="function">
    <text evidence="2">Required for dimerization of active 70S ribosomes into 100S ribosomes in stationary phase; 100S ribosomes are translationally inactive and sometimes present during exponential growth.</text>
</comment>
<comment type="subunit">
    <text evidence="2">Interacts with 100S ribosomes.</text>
</comment>
<evidence type="ECO:0000313" key="5">
    <source>
        <dbReference type="Proteomes" id="UP000774750"/>
    </source>
</evidence>
<dbReference type="GO" id="GO:0022627">
    <property type="term" value="C:cytosolic small ribosomal subunit"/>
    <property type="evidence" value="ECO:0007669"/>
    <property type="project" value="TreeGrafter"/>
</dbReference>
<dbReference type="InterPro" id="IPR038416">
    <property type="entry name" value="Ribosom_S30AE_C_sf"/>
</dbReference>
<comment type="caution">
    <text evidence="4">The sequence shown here is derived from an EMBL/GenBank/DDBJ whole genome shotgun (WGS) entry which is preliminary data.</text>
</comment>
<dbReference type="Pfam" id="PF02482">
    <property type="entry name" value="Ribosomal_S30AE"/>
    <property type="match status" value="1"/>
</dbReference>
<dbReference type="Proteomes" id="UP000774750">
    <property type="component" value="Unassembled WGS sequence"/>
</dbReference>
<keyword evidence="2" id="KW-0963">Cytoplasm</keyword>
<dbReference type="InterPro" id="IPR036567">
    <property type="entry name" value="RHF-like"/>
</dbReference>
<dbReference type="EMBL" id="JACJKY010000001">
    <property type="protein sequence ID" value="MBM6919786.1"/>
    <property type="molecule type" value="Genomic_DNA"/>
</dbReference>
<dbReference type="InterPro" id="IPR032528">
    <property type="entry name" value="Ribosom_S30AE_C"/>
</dbReference>
<dbReference type="GO" id="GO:0045900">
    <property type="term" value="P:negative regulation of translational elongation"/>
    <property type="evidence" value="ECO:0007669"/>
    <property type="project" value="TreeGrafter"/>
</dbReference>
<evidence type="ECO:0000313" key="4">
    <source>
        <dbReference type="EMBL" id="MBM6919786.1"/>
    </source>
</evidence>